<protein>
    <submittedName>
        <fullName evidence="1">Uncharacterized protein</fullName>
    </submittedName>
</protein>
<evidence type="ECO:0000313" key="2">
    <source>
        <dbReference type="Proteomes" id="UP000250140"/>
    </source>
</evidence>
<sequence>MLQSLRPSILPAIWRVLVMISPEVQPCVTLRQCREDALRQFSMLSSSSSLRAYVPGKGWSEVMGGPRQSSSLLLDDCRRRNKEFGKGLEQRHAVIFAHLGRVDALKETSSVTCPGPPCSWHLRTCRKGGMGYLFKWTADGVHRTLIRLSPVLCSG</sequence>
<name>A0A8E2EYI9_9PEZI</name>
<proteinExistence type="predicted"/>
<accession>A0A8E2EYI9</accession>
<dbReference type="AlphaFoldDB" id="A0A8E2EYI9"/>
<dbReference type="EMBL" id="KV749903">
    <property type="protein sequence ID" value="OCL07272.1"/>
    <property type="molecule type" value="Genomic_DNA"/>
</dbReference>
<organism evidence="1 2">
    <name type="scientific">Glonium stellatum</name>
    <dbReference type="NCBI Taxonomy" id="574774"/>
    <lineage>
        <taxon>Eukaryota</taxon>
        <taxon>Fungi</taxon>
        <taxon>Dikarya</taxon>
        <taxon>Ascomycota</taxon>
        <taxon>Pezizomycotina</taxon>
        <taxon>Dothideomycetes</taxon>
        <taxon>Pleosporomycetidae</taxon>
        <taxon>Gloniales</taxon>
        <taxon>Gloniaceae</taxon>
        <taxon>Glonium</taxon>
    </lineage>
</organism>
<gene>
    <name evidence="1" type="ORF">AOQ84DRAFT_61879</name>
</gene>
<evidence type="ECO:0000313" key="1">
    <source>
        <dbReference type="EMBL" id="OCL07272.1"/>
    </source>
</evidence>
<reference evidence="1 2" key="1">
    <citation type="journal article" date="2016" name="Nat. Commun.">
        <title>Ectomycorrhizal ecology is imprinted in the genome of the dominant symbiotic fungus Cenococcum geophilum.</title>
        <authorList>
            <consortium name="DOE Joint Genome Institute"/>
            <person name="Peter M."/>
            <person name="Kohler A."/>
            <person name="Ohm R.A."/>
            <person name="Kuo A."/>
            <person name="Krutzmann J."/>
            <person name="Morin E."/>
            <person name="Arend M."/>
            <person name="Barry K.W."/>
            <person name="Binder M."/>
            <person name="Choi C."/>
            <person name="Clum A."/>
            <person name="Copeland A."/>
            <person name="Grisel N."/>
            <person name="Haridas S."/>
            <person name="Kipfer T."/>
            <person name="LaButti K."/>
            <person name="Lindquist E."/>
            <person name="Lipzen A."/>
            <person name="Maire R."/>
            <person name="Meier B."/>
            <person name="Mihaltcheva S."/>
            <person name="Molinier V."/>
            <person name="Murat C."/>
            <person name="Poggeler S."/>
            <person name="Quandt C.A."/>
            <person name="Sperisen C."/>
            <person name="Tritt A."/>
            <person name="Tisserant E."/>
            <person name="Crous P.W."/>
            <person name="Henrissat B."/>
            <person name="Nehls U."/>
            <person name="Egli S."/>
            <person name="Spatafora J.W."/>
            <person name="Grigoriev I.V."/>
            <person name="Martin F.M."/>
        </authorList>
    </citation>
    <scope>NUCLEOTIDE SEQUENCE [LARGE SCALE GENOMIC DNA]</scope>
    <source>
        <strain evidence="1 2">CBS 207.34</strain>
    </source>
</reference>
<dbReference type="Proteomes" id="UP000250140">
    <property type="component" value="Unassembled WGS sequence"/>
</dbReference>
<keyword evidence="2" id="KW-1185">Reference proteome</keyword>